<dbReference type="EMBL" id="JARJLG010000055">
    <property type="protein sequence ID" value="KAJ7758534.1"/>
    <property type="molecule type" value="Genomic_DNA"/>
</dbReference>
<comment type="caution">
    <text evidence="1">The sequence shown here is derived from an EMBL/GenBank/DDBJ whole genome shotgun (WGS) entry which is preliminary data.</text>
</comment>
<organism evidence="1 2">
    <name type="scientific">Mycena maculata</name>
    <dbReference type="NCBI Taxonomy" id="230809"/>
    <lineage>
        <taxon>Eukaryota</taxon>
        <taxon>Fungi</taxon>
        <taxon>Dikarya</taxon>
        <taxon>Basidiomycota</taxon>
        <taxon>Agaricomycotina</taxon>
        <taxon>Agaricomycetes</taxon>
        <taxon>Agaricomycetidae</taxon>
        <taxon>Agaricales</taxon>
        <taxon>Marasmiineae</taxon>
        <taxon>Mycenaceae</taxon>
        <taxon>Mycena</taxon>
    </lineage>
</organism>
<protein>
    <submittedName>
        <fullName evidence="1">Uncharacterized protein</fullName>
    </submittedName>
</protein>
<proteinExistence type="predicted"/>
<gene>
    <name evidence="1" type="ORF">DFH07DRAFT_958395</name>
</gene>
<evidence type="ECO:0000313" key="2">
    <source>
        <dbReference type="Proteomes" id="UP001215280"/>
    </source>
</evidence>
<accession>A0AAD7NED5</accession>
<reference evidence="1" key="1">
    <citation type="submission" date="2023-03" db="EMBL/GenBank/DDBJ databases">
        <title>Massive genome expansion in bonnet fungi (Mycena s.s.) driven by repeated elements and novel gene families across ecological guilds.</title>
        <authorList>
            <consortium name="Lawrence Berkeley National Laboratory"/>
            <person name="Harder C.B."/>
            <person name="Miyauchi S."/>
            <person name="Viragh M."/>
            <person name="Kuo A."/>
            <person name="Thoen E."/>
            <person name="Andreopoulos B."/>
            <person name="Lu D."/>
            <person name="Skrede I."/>
            <person name="Drula E."/>
            <person name="Henrissat B."/>
            <person name="Morin E."/>
            <person name="Kohler A."/>
            <person name="Barry K."/>
            <person name="LaButti K."/>
            <person name="Morin E."/>
            <person name="Salamov A."/>
            <person name="Lipzen A."/>
            <person name="Mereny Z."/>
            <person name="Hegedus B."/>
            <person name="Baldrian P."/>
            <person name="Stursova M."/>
            <person name="Weitz H."/>
            <person name="Taylor A."/>
            <person name="Grigoriev I.V."/>
            <person name="Nagy L.G."/>
            <person name="Martin F."/>
            <person name="Kauserud H."/>
        </authorList>
    </citation>
    <scope>NUCLEOTIDE SEQUENCE</scope>
    <source>
        <strain evidence="1">CBHHK188m</strain>
    </source>
</reference>
<name>A0AAD7NED5_9AGAR</name>
<dbReference type="AlphaFoldDB" id="A0AAD7NED5"/>
<dbReference type="Proteomes" id="UP001215280">
    <property type="component" value="Unassembled WGS sequence"/>
</dbReference>
<evidence type="ECO:0000313" key="1">
    <source>
        <dbReference type="EMBL" id="KAJ7758534.1"/>
    </source>
</evidence>
<keyword evidence="2" id="KW-1185">Reference proteome</keyword>
<sequence length="382" mass="42131">MAFHPALHIEDICSSIVDFLCDSSADLKSCAILSRAFTLPAQRYIFREINLHAPVSDTLISACSRLCAVLAASPHLIPLIREMRIRLEREILTRLAGITFSRVENLFFCAAEDTLHSEDITSLAASLLAGPSVRRLKLMSITFEDMASLRVLFGRRMTLDLLQLDNISVHRPPSPPGKDGDTSQRCITLNALEIRADPNFPEPTWILHPLCPLDFSVLTRIAVFQRTSETIRQLIYLARDSLHTLTIDGRLMTTDFRLADIPELQTVRIHGAFNSAQLPTAILSSAGANNIITDIYVTIHMVGTLDDTSLLHLDATLATHPMPALRAVDILISRISFPWGADDETAQFLSQMAHLGSSFPNLDARGCLRLSSIDGAAPFLPS</sequence>